<comment type="similarity">
    <text evidence="6">Belongs to the fabD family.</text>
</comment>
<keyword evidence="10" id="KW-1185">Reference proteome</keyword>
<dbReference type="SUPFAM" id="SSF55048">
    <property type="entry name" value="Probable ACP-binding domain of malonyl-CoA ACP transacylase"/>
    <property type="match status" value="1"/>
</dbReference>
<dbReference type="Gene3D" id="3.30.70.250">
    <property type="entry name" value="Malonyl-CoA ACP transacylase, ACP-binding"/>
    <property type="match status" value="1"/>
</dbReference>
<protein>
    <recommendedName>
        <fullName evidence="2 6">Malonyl CoA-acyl carrier protein transacylase</fullName>
        <ecNumber evidence="1 6">2.3.1.39</ecNumber>
    </recommendedName>
</protein>
<evidence type="ECO:0000259" key="8">
    <source>
        <dbReference type="SMART" id="SM00827"/>
    </source>
</evidence>
<evidence type="ECO:0000256" key="3">
    <source>
        <dbReference type="ARBA" id="ARBA00022679"/>
    </source>
</evidence>
<dbReference type="PIRSF" id="PIRSF000446">
    <property type="entry name" value="Mct"/>
    <property type="match status" value="1"/>
</dbReference>
<evidence type="ECO:0000313" key="9">
    <source>
        <dbReference type="EMBL" id="QEK38460.1"/>
    </source>
</evidence>
<dbReference type="AlphaFoldDB" id="A0A5C0UFG8"/>
<dbReference type="SMART" id="SM00827">
    <property type="entry name" value="PKS_AT"/>
    <property type="match status" value="1"/>
</dbReference>
<evidence type="ECO:0000256" key="1">
    <source>
        <dbReference type="ARBA" id="ARBA00013258"/>
    </source>
</evidence>
<name>A0A5C0UFG8_9PROT</name>
<evidence type="ECO:0000313" key="10">
    <source>
        <dbReference type="Proteomes" id="UP000325004"/>
    </source>
</evidence>
<organism evidence="9 10">
    <name type="scientific">Candidatus Cytomitobacter primus</name>
    <dbReference type="NCBI Taxonomy" id="2066024"/>
    <lineage>
        <taxon>Bacteria</taxon>
        <taxon>Pseudomonadati</taxon>
        <taxon>Pseudomonadota</taxon>
        <taxon>Alphaproteobacteria</taxon>
        <taxon>Holosporales</taxon>
        <taxon>Holosporaceae</taxon>
        <taxon>Candidatus Cytomitobacter</taxon>
    </lineage>
</organism>
<feature type="active site" evidence="7">
    <location>
        <position position="91"/>
    </location>
</feature>
<keyword evidence="4 6" id="KW-0012">Acyltransferase</keyword>
<dbReference type="InterPro" id="IPR016035">
    <property type="entry name" value="Acyl_Trfase/lysoPLipase"/>
</dbReference>
<evidence type="ECO:0000256" key="6">
    <source>
        <dbReference type="PIRNR" id="PIRNR000446"/>
    </source>
</evidence>
<dbReference type="InterPro" id="IPR024925">
    <property type="entry name" value="Malonyl_CoA-ACP_transAc"/>
</dbReference>
<evidence type="ECO:0000256" key="7">
    <source>
        <dbReference type="PIRSR" id="PIRSR000446-1"/>
    </source>
</evidence>
<dbReference type="SUPFAM" id="SSF52151">
    <property type="entry name" value="FabD/lysophospholipase-like"/>
    <property type="match status" value="1"/>
</dbReference>
<dbReference type="InterPro" id="IPR001227">
    <property type="entry name" value="Ac_transferase_dom_sf"/>
</dbReference>
<dbReference type="GO" id="GO:0006633">
    <property type="term" value="P:fatty acid biosynthetic process"/>
    <property type="evidence" value="ECO:0007669"/>
    <property type="project" value="TreeGrafter"/>
</dbReference>
<feature type="domain" description="Malonyl-CoA:ACP transacylase (MAT)" evidence="8">
    <location>
        <begin position="13"/>
        <end position="294"/>
    </location>
</feature>
<gene>
    <name evidence="9" type="ORF">FZC34_00820</name>
</gene>
<dbReference type="InterPro" id="IPR050858">
    <property type="entry name" value="Mal-CoA-ACP_Trans/PKS_FabD"/>
</dbReference>
<comment type="catalytic activity">
    <reaction evidence="5 6">
        <text>holo-[ACP] + malonyl-CoA = malonyl-[ACP] + CoA</text>
        <dbReference type="Rhea" id="RHEA:41792"/>
        <dbReference type="Rhea" id="RHEA-COMP:9623"/>
        <dbReference type="Rhea" id="RHEA-COMP:9685"/>
        <dbReference type="ChEBI" id="CHEBI:57287"/>
        <dbReference type="ChEBI" id="CHEBI:57384"/>
        <dbReference type="ChEBI" id="CHEBI:64479"/>
        <dbReference type="ChEBI" id="CHEBI:78449"/>
        <dbReference type="EC" id="2.3.1.39"/>
    </reaction>
</comment>
<dbReference type="PANTHER" id="PTHR42681">
    <property type="entry name" value="MALONYL-COA-ACYL CARRIER PROTEIN TRANSACYLASE, MITOCHONDRIAL"/>
    <property type="match status" value="1"/>
</dbReference>
<dbReference type="Gene3D" id="3.40.366.10">
    <property type="entry name" value="Malonyl-Coenzyme A Acyl Carrier Protein, domain 2"/>
    <property type="match status" value="1"/>
</dbReference>
<dbReference type="KEGG" id="cpri:FZC34_00820"/>
<dbReference type="PANTHER" id="PTHR42681:SF1">
    <property type="entry name" value="MALONYL-COA-ACYL CARRIER PROTEIN TRANSACYLASE, MITOCHONDRIAL"/>
    <property type="match status" value="1"/>
</dbReference>
<keyword evidence="3 6" id="KW-0808">Transferase</keyword>
<reference evidence="9 10" key="1">
    <citation type="submission" date="2019-08" db="EMBL/GenBank/DDBJ databases">
        <title>Highly reduced genomes of protist endosymbionts show evolutionary convergence.</title>
        <authorList>
            <person name="George E."/>
            <person name="Husnik F."/>
            <person name="Tashyreva D."/>
            <person name="Prokopchuk G."/>
            <person name="Horak A."/>
            <person name="Kwong W.K."/>
            <person name="Lukes J."/>
            <person name="Keeling P.J."/>
        </authorList>
    </citation>
    <scope>NUCLEOTIDE SEQUENCE [LARGE SCALE GENOMIC DNA]</scope>
    <source>
        <strain evidence="9">1604LC</strain>
    </source>
</reference>
<proteinExistence type="inferred from homology"/>
<dbReference type="OrthoDB" id="9808564at2"/>
<dbReference type="RefSeq" id="WP_148971576.1">
    <property type="nucleotide sequence ID" value="NZ_CP043316.1"/>
</dbReference>
<evidence type="ECO:0000256" key="5">
    <source>
        <dbReference type="ARBA" id="ARBA00048462"/>
    </source>
</evidence>
<dbReference type="InterPro" id="IPR014043">
    <property type="entry name" value="Acyl_transferase_dom"/>
</dbReference>
<dbReference type="Proteomes" id="UP000325004">
    <property type="component" value="Chromosome"/>
</dbReference>
<dbReference type="EC" id="2.3.1.39" evidence="1 6"/>
<feature type="active site" evidence="7">
    <location>
        <position position="197"/>
    </location>
</feature>
<evidence type="ECO:0000256" key="2">
    <source>
        <dbReference type="ARBA" id="ARBA00018953"/>
    </source>
</evidence>
<accession>A0A5C0UFG8</accession>
<dbReference type="InterPro" id="IPR016036">
    <property type="entry name" value="Malonyl_transacylase_ACP-bd"/>
</dbReference>
<dbReference type="Pfam" id="PF00698">
    <property type="entry name" value="Acyl_transf_1"/>
    <property type="match status" value="1"/>
</dbReference>
<dbReference type="GO" id="GO:0004314">
    <property type="term" value="F:[acyl-carrier-protein] S-malonyltransferase activity"/>
    <property type="evidence" value="ECO:0007669"/>
    <property type="project" value="UniProtKB-EC"/>
</dbReference>
<evidence type="ECO:0000256" key="4">
    <source>
        <dbReference type="ARBA" id="ARBA00023315"/>
    </source>
</evidence>
<dbReference type="EMBL" id="CP043316">
    <property type="protein sequence ID" value="QEK38460.1"/>
    <property type="molecule type" value="Genomic_DNA"/>
</dbReference>
<sequence length="307" mass="34071">MNIIYPKNKYAVAFPGQGAQKQNMGMDLLDHCKEIFTLSEKVYPDFKSILQKSDSELSSTIYSQPALYTVSAAIWSVMNDITNPAYLAGHSVGEYVACYASGCFSFEDGLRLIKLRSELMSKCSGTMFACIGSFDDVEKFVTHISANLGFVCEIANYNHDSQVVISCDEKAVESINNDYRDFGIKRCIQLKVSGGFHSSLVSNVKDQLADEISKISFSTPRIPIISNKTGVATSDPQEVKSNLIDHVVSGVKWKNTMDYMKNHNVDMLIEMGPGNVLSKLAEKSDIKSVTIRNIDDIMSMKKEFINV</sequence>